<keyword evidence="4" id="KW-1185">Reference proteome</keyword>
<dbReference type="InterPro" id="IPR009060">
    <property type="entry name" value="UBA-like_sf"/>
</dbReference>
<dbReference type="AlphaFoldDB" id="A0A388KC27"/>
<sequence>MATAFSLLCGDCGVQLRSMKEAQDHAEAFGHSNFKESTEAVLSLVCATCGKPCRSKTEADLHTKRTQHADFVDKTKESSTAVQLVVEKEKKPVESLRPVLESAEPQAGQTDVEMATEGEAGGVEMVVPMVNRTVLAELEEMGFPKARATRALHFCGREDVEAAVNWIVEHEEDPDIDEMPLVPADATAAKPKPLLTPEEAKAKAAELVERARKKKEEEEKRMEREREQERLRIGREMMEAKRIEEDQERKRLIELRAREKEEERQAREKIRRKLEEDKAERRMRLGLPPKENTPEPQPTPAASAPEVKKPFVPVKPASKAEQMRDCLRKMKQSHKDEGPRVKKAFETLMTYIGNIARSPGEEKFRKIRLGNPSFQERVGSLEGGIDFLQLCGFEKQPDGEFLVMSKEHVDLMLLRTAGGELNSAIVNPFFGVL</sequence>
<dbReference type="SMART" id="SM00580">
    <property type="entry name" value="PUG"/>
    <property type="match status" value="1"/>
</dbReference>
<dbReference type="Gene3D" id="1.10.8.10">
    <property type="entry name" value="DNA helicase RuvA subunit, C-terminal domain"/>
    <property type="match status" value="1"/>
</dbReference>
<dbReference type="PANTHER" id="PTHR46713">
    <property type="entry name" value="F13M7.16 PROTEIN"/>
    <property type="match status" value="1"/>
</dbReference>
<dbReference type="InterPro" id="IPR036339">
    <property type="entry name" value="PUB-like_dom_sf"/>
</dbReference>
<dbReference type="PROSITE" id="PS00028">
    <property type="entry name" value="ZINC_FINGER_C2H2_1"/>
    <property type="match status" value="2"/>
</dbReference>
<dbReference type="SMART" id="SM00165">
    <property type="entry name" value="UBA"/>
    <property type="match status" value="1"/>
</dbReference>
<dbReference type="Proteomes" id="UP000265515">
    <property type="component" value="Unassembled WGS sequence"/>
</dbReference>
<dbReference type="SUPFAM" id="SSF46934">
    <property type="entry name" value="UBA-like"/>
    <property type="match status" value="1"/>
</dbReference>
<feature type="domain" description="UBA" evidence="2">
    <location>
        <begin position="129"/>
        <end position="170"/>
    </location>
</feature>
<dbReference type="CDD" id="cd14290">
    <property type="entry name" value="UBA_PUB_plant"/>
    <property type="match status" value="1"/>
</dbReference>
<dbReference type="SUPFAM" id="SSF143503">
    <property type="entry name" value="PUG domain-like"/>
    <property type="match status" value="1"/>
</dbReference>
<dbReference type="InterPro" id="IPR018997">
    <property type="entry name" value="PUB_domain"/>
</dbReference>
<dbReference type="InterPro" id="IPR057766">
    <property type="entry name" value="Znf-C2H2_OTU1-like_C"/>
</dbReference>
<comment type="caution">
    <text evidence="3">The sequence shown here is derived from an EMBL/GenBank/DDBJ whole genome shotgun (WGS) entry which is preliminary data.</text>
</comment>
<dbReference type="Gramene" id="GBG67556">
    <property type="protein sequence ID" value="GBG67556"/>
    <property type="gene ID" value="CBR_g685"/>
</dbReference>
<dbReference type="Pfam" id="PF09409">
    <property type="entry name" value="PUB"/>
    <property type="match status" value="1"/>
</dbReference>
<proteinExistence type="predicted"/>
<accession>A0A388KC27</accession>
<evidence type="ECO:0000313" key="3">
    <source>
        <dbReference type="EMBL" id="GBG67556.1"/>
    </source>
</evidence>
<dbReference type="PANTHER" id="PTHR46713:SF1">
    <property type="entry name" value="F13M7.16 PROTEIN"/>
    <property type="match status" value="1"/>
</dbReference>
<evidence type="ECO:0000313" key="4">
    <source>
        <dbReference type="Proteomes" id="UP000265515"/>
    </source>
</evidence>
<evidence type="ECO:0000256" key="1">
    <source>
        <dbReference type="SAM" id="MobiDB-lite"/>
    </source>
</evidence>
<dbReference type="OrthoDB" id="336240at2759"/>
<feature type="region of interest" description="Disordered" evidence="1">
    <location>
        <begin position="270"/>
        <end position="309"/>
    </location>
</feature>
<dbReference type="STRING" id="69332.A0A388KC27"/>
<name>A0A388KC27_CHABU</name>
<reference evidence="3 4" key="1">
    <citation type="journal article" date="2018" name="Cell">
        <title>The Chara Genome: Secondary Complexity and Implications for Plant Terrestrialization.</title>
        <authorList>
            <person name="Nishiyama T."/>
            <person name="Sakayama H."/>
            <person name="Vries J.D."/>
            <person name="Buschmann H."/>
            <person name="Saint-Marcoux D."/>
            <person name="Ullrich K.K."/>
            <person name="Haas F.B."/>
            <person name="Vanderstraeten L."/>
            <person name="Becker D."/>
            <person name="Lang D."/>
            <person name="Vosolsobe S."/>
            <person name="Rombauts S."/>
            <person name="Wilhelmsson P.K.I."/>
            <person name="Janitza P."/>
            <person name="Kern R."/>
            <person name="Heyl A."/>
            <person name="Rumpler F."/>
            <person name="Villalobos L.I.A.C."/>
            <person name="Clay J.M."/>
            <person name="Skokan R."/>
            <person name="Toyoda A."/>
            <person name="Suzuki Y."/>
            <person name="Kagoshima H."/>
            <person name="Schijlen E."/>
            <person name="Tajeshwar N."/>
            <person name="Catarino B."/>
            <person name="Hetherington A.J."/>
            <person name="Saltykova A."/>
            <person name="Bonnot C."/>
            <person name="Breuninger H."/>
            <person name="Symeonidi A."/>
            <person name="Radhakrishnan G.V."/>
            <person name="Van Nieuwerburgh F."/>
            <person name="Deforce D."/>
            <person name="Chang C."/>
            <person name="Karol K.G."/>
            <person name="Hedrich R."/>
            <person name="Ulvskov P."/>
            <person name="Glockner G."/>
            <person name="Delwiche C.F."/>
            <person name="Petrasek J."/>
            <person name="Van de Peer Y."/>
            <person name="Friml J."/>
            <person name="Beilby M."/>
            <person name="Dolan L."/>
            <person name="Kohara Y."/>
            <person name="Sugano S."/>
            <person name="Fujiyama A."/>
            <person name="Delaux P.-M."/>
            <person name="Quint M."/>
            <person name="TheiBen G."/>
            <person name="Hagemann M."/>
            <person name="Harholt J."/>
            <person name="Dunand C."/>
            <person name="Zachgo S."/>
            <person name="Langdale J."/>
            <person name="Maumus F."/>
            <person name="Straeten D.V.D."/>
            <person name="Gould S.B."/>
            <person name="Rensing S.A."/>
        </authorList>
    </citation>
    <scope>NUCLEOTIDE SEQUENCE [LARGE SCALE GENOMIC DNA]</scope>
    <source>
        <strain evidence="3 4">S276</strain>
    </source>
</reference>
<feature type="compositionally biased region" description="Basic and acidic residues" evidence="1">
    <location>
        <begin position="270"/>
        <end position="283"/>
    </location>
</feature>
<dbReference type="Pfam" id="PF24560">
    <property type="entry name" value="zf-C2H2_OTU1_C"/>
    <property type="match status" value="1"/>
</dbReference>
<dbReference type="PROSITE" id="PS50030">
    <property type="entry name" value="UBA"/>
    <property type="match status" value="1"/>
</dbReference>
<dbReference type="OMA" id="CANAKDH"/>
<protein>
    <recommendedName>
        <fullName evidence="2">UBA domain-containing protein</fullName>
    </recommendedName>
</protein>
<dbReference type="InterPro" id="IPR015940">
    <property type="entry name" value="UBA"/>
</dbReference>
<dbReference type="EMBL" id="BFEA01000089">
    <property type="protein sequence ID" value="GBG67556.1"/>
    <property type="molecule type" value="Genomic_DNA"/>
</dbReference>
<evidence type="ECO:0000259" key="2">
    <source>
        <dbReference type="PROSITE" id="PS50030"/>
    </source>
</evidence>
<dbReference type="Pfam" id="PF22562">
    <property type="entry name" value="UBA_7"/>
    <property type="match status" value="1"/>
</dbReference>
<organism evidence="3 4">
    <name type="scientific">Chara braunii</name>
    <name type="common">Braun's stonewort</name>
    <dbReference type="NCBI Taxonomy" id="69332"/>
    <lineage>
        <taxon>Eukaryota</taxon>
        <taxon>Viridiplantae</taxon>
        <taxon>Streptophyta</taxon>
        <taxon>Charophyceae</taxon>
        <taxon>Charales</taxon>
        <taxon>Characeae</taxon>
        <taxon>Chara</taxon>
    </lineage>
</organism>
<gene>
    <name evidence="3" type="ORF">CBR_g685</name>
</gene>
<dbReference type="Gene3D" id="1.20.58.2190">
    <property type="match status" value="1"/>
</dbReference>
<dbReference type="CDD" id="cd10461">
    <property type="entry name" value="PUB_UBA_plant"/>
    <property type="match status" value="1"/>
</dbReference>
<dbReference type="InterPro" id="IPR013087">
    <property type="entry name" value="Znf_C2H2_type"/>
</dbReference>